<reference evidence="2 3" key="1">
    <citation type="journal article" date="2015" name="Genome Announc.">
        <title>Expanding the biotechnology potential of lactobacilli through comparative genomics of 213 strains and associated genera.</title>
        <authorList>
            <person name="Sun Z."/>
            <person name="Harris H.M."/>
            <person name="McCann A."/>
            <person name="Guo C."/>
            <person name="Argimon S."/>
            <person name="Zhang W."/>
            <person name="Yang X."/>
            <person name="Jeffery I.B."/>
            <person name="Cooney J.C."/>
            <person name="Kagawa T.F."/>
            <person name="Liu W."/>
            <person name="Song Y."/>
            <person name="Salvetti E."/>
            <person name="Wrobel A."/>
            <person name="Rasinkangas P."/>
            <person name="Parkhill J."/>
            <person name="Rea M.C."/>
            <person name="O'Sullivan O."/>
            <person name="Ritari J."/>
            <person name="Douillard F.P."/>
            <person name="Paul Ross R."/>
            <person name="Yang R."/>
            <person name="Briner A.E."/>
            <person name="Felis G.E."/>
            <person name="de Vos W.M."/>
            <person name="Barrangou R."/>
            <person name="Klaenhammer T.R."/>
            <person name="Caufield P.W."/>
            <person name="Cui Y."/>
            <person name="Zhang H."/>
            <person name="O'Toole P.W."/>
        </authorList>
    </citation>
    <scope>NUCLEOTIDE SEQUENCE [LARGE SCALE GENOMIC DNA]</scope>
    <source>
        <strain evidence="2 3">DSM 20014</strain>
    </source>
</reference>
<name>A0A0R2JHI2_9LACO</name>
<gene>
    <name evidence="2" type="ORF">IV67_GL000291</name>
</gene>
<evidence type="ECO:0000313" key="3">
    <source>
        <dbReference type="Proteomes" id="UP000051673"/>
    </source>
</evidence>
<feature type="coiled-coil region" evidence="1">
    <location>
        <begin position="54"/>
        <end position="137"/>
    </location>
</feature>
<evidence type="ECO:0000313" key="2">
    <source>
        <dbReference type="EMBL" id="KRN76784.1"/>
    </source>
</evidence>
<organism evidence="2 3">
    <name type="scientific">Weissella minor</name>
    <dbReference type="NCBI Taxonomy" id="1620"/>
    <lineage>
        <taxon>Bacteria</taxon>
        <taxon>Bacillati</taxon>
        <taxon>Bacillota</taxon>
        <taxon>Bacilli</taxon>
        <taxon>Lactobacillales</taxon>
        <taxon>Lactobacillaceae</taxon>
        <taxon>Weissella</taxon>
    </lineage>
</organism>
<dbReference type="RefSeq" id="WP_057787472.1">
    <property type="nucleotide sequence ID" value="NZ_JQCD01000024.1"/>
</dbReference>
<keyword evidence="3" id="KW-1185">Reference proteome</keyword>
<dbReference type="EMBL" id="JQCD01000024">
    <property type="protein sequence ID" value="KRN76784.1"/>
    <property type="molecule type" value="Genomic_DNA"/>
</dbReference>
<dbReference type="PATRIC" id="fig|1620.3.peg.296"/>
<keyword evidence="1" id="KW-0175">Coiled coil</keyword>
<dbReference type="Proteomes" id="UP000051673">
    <property type="component" value="Unassembled WGS sequence"/>
</dbReference>
<evidence type="ECO:0000256" key="1">
    <source>
        <dbReference type="SAM" id="Coils"/>
    </source>
</evidence>
<dbReference type="Gene3D" id="1.10.287.1490">
    <property type="match status" value="1"/>
</dbReference>
<comment type="caution">
    <text evidence="2">The sequence shown here is derived from an EMBL/GenBank/DDBJ whole genome shotgun (WGS) entry which is preliminary data.</text>
</comment>
<dbReference type="AlphaFoldDB" id="A0A0R2JHI2"/>
<protein>
    <submittedName>
        <fullName evidence="2">Uncharacterized protein</fullName>
    </submittedName>
</protein>
<accession>A0A0R2JHI2</accession>
<proteinExistence type="predicted"/>
<sequence>MNTNDELKASMQKFVESTNDFIQLTSKLAETNQTLESKLDEITANTASDDVDVIATLNAKIDDLEHEIVHLKTTNDALESDYQAVETTNAALKDEQKHYKMLLDRSTKTLDTVKQEATGLRKQNAEYTEMINVLRKKLEG</sequence>
<dbReference type="STRING" id="1620.IV67_GL000291"/>